<comment type="caution">
    <text evidence="1">The sequence shown here is derived from an EMBL/GenBank/DDBJ whole genome shotgun (WGS) entry which is preliminary data.</text>
</comment>
<organism evidence="1 2">
    <name type="scientific">Oceanobacillus profundus</name>
    <dbReference type="NCBI Taxonomy" id="372463"/>
    <lineage>
        <taxon>Bacteria</taxon>
        <taxon>Bacillati</taxon>
        <taxon>Bacillota</taxon>
        <taxon>Bacilli</taxon>
        <taxon>Bacillales</taxon>
        <taxon>Bacillaceae</taxon>
        <taxon>Oceanobacillus</taxon>
    </lineage>
</organism>
<proteinExistence type="predicted"/>
<dbReference type="RefSeq" id="WP_118889443.1">
    <property type="nucleotide sequence ID" value="NZ_PHUT01000007.1"/>
</dbReference>
<keyword evidence="2" id="KW-1185">Reference proteome</keyword>
<evidence type="ECO:0000313" key="2">
    <source>
        <dbReference type="Proteomes" id="UP000285456"/>
    </source>
</evidence>
<protein>
    <submittedName>
        <fullName evidence="1">Uncharacterized protein</fullName>
    </submittedName>
</protein>
<dbReference type="EMBL" id="QWEH01000007">
    <property type="protein sequence ID" value="RHW31885.1"/>
    <property type="molecule type" value="Genomic_DNA"/>
</dbReference>
<gene>
    <name evidence="1" type="ORF">D1B32_11645</name>
</gene>
<dbReference type="Proteomes" id="UP000285456">
    <property type="component" value="Unassembled WGS sequence"/>
</dbReference>
<reference evidence="1 2" key="1">
    <citation type="journal article" date="2007" name="Int. J. Syst. Evol. Microbiol.">
        <title>Oceanobacillus profundus sp. nov., isolated from a deep-sea sediment core.</title>
        <authorList>
            <person name="Kim Y.G."/>
            <person name="Choi D.H."/>
            <person name="Hyun S."/>
            <person name="Cho B.C."/>
        </authorList>
    </citation>
    <scope>NUCLEOTIDE SEQUENCE [LARGE SCALE GENOMIC DNA]</scope>
    <source>
        <strain evidence="1 2">DSM 18246</strain>
    </source>
</reference>
<evidence type="ECO:0000313" key="1">
    <source>
        <dbReference type="EMBL" id="RHW31885.1"/>
    </source>
</evidence>
<sequence length="141" mass="15612">MGAKDLLRQAHQQGSAVIQPTVQVNKAETKPAVEPIQSQTIEVESSKLPSKAIQVKHPDASEEAYGIMPIATNLQLYNYDLNDFLSNFSKQNRKNGGNPITKSQLIETVLSFAYYNMKINPKGYKSAQDLIEDMAGKLKNS</sequence>
<name>A0A417YGH1_9BACI</name>
<accession>A0A417YGH1</accession>
<dbReference type="OrthoDB" id="9972644at2"/>
<dbReference type="AlphaFoldDB" id="A0A417YGH1"/>